<comment type="caution">
    <text evidence="1">The sequence shown here is derived from an EMBL/GenBank/DDBJ whole genome shotgun (WGS) entry which is preliminary data.</text>
</comment>
<evidence type="ECO:0008006" key="3">
    <source>
        <dbReference type="Google" id="ProtNLM"/>
    </source>
</evidence>
<proteinExistence type="predicted"/>
<evidence type="ECO:0000313" key="1">
    <source>
        <dbReference type="EMBL" id="GEL51731.1"/>
    </source>
</evidence>
<dbReference type="RefSeq" id="WP_045543265.1">
    <property type="nucleotide sequence ID" value="NZ_BJVR01000059.1"/>
</dbReference>
<dbReference type="Proteomes" id="UP000321800">
    <property type="component" value="Unassembled WGS sequence"/>
</dbReference>
<name>A0A511FS07_9PROT</name>
<accession>A0A511FS07</accession>
<reference evidence="1 2" key="1">
    <citation type="submission" date="2019-07" db="EMBL/GenBank/DDBJ databases">
        <title>Whole genome shotgun sequence of Acetobacter tropicalis NBRC 16470.</title>
        <authorList>
            <person name="Hosoyama A."/>
            <person name="Uohara A."/>
            <person name="Ohji S."/>
            <person name="Ichikawa N."/>
        </authorList>
    </citation>
    <scope>NUCLEOTIDE SEQUENCE [LARGE SCALE GENOMIC DNA]</scope>
    <source>
        <strain evidence="1 2">NBRC 16470</strain>
    </source>
</reference>
<sequence length="266" mass="29768">MKSDAQHDTDDSLLSHYENQRSVNSQIFLFPTGRGNRGKSFFTRWAVEEARNAGREVIVADGDCTNQTLATYFPDAFSPPSADQVSITKWFESLVQKQIESRKSLIVDFGAGDRTLKHVAHELSLVSFLQNFGVQPVAIHFVGPDTDDLAYLQSFETDSLFAPDATIIVFNQFCVPPHIPQATAFSDSIAESEIIRQILDRGGDIVVMPTLGCAHEIERRRISFIGAVEGQTKGSLPPLGLIDRQRTRMWRDNMKKAFATVQHWLP</sequence>
<evidence type="ECO:0000313" key="2">
    <source>
        <dbReference type="Proteomes" id="UP000321800"/>
    </source>
</evidence>
<dbReference type="EMBL" id="BJVR01000059">
    <property type="protein sequence ID" value="GEL51731.1"/>
    <property type="molecule type" value="Genomic_DNA"/>
</dbReference>
<gene>
    <name evidence="1" type="ORF">ATR01nite_28060</name>
</gene>
<protein>
    <recommendedName>
        <fullName evidence="3">CobQ/CobB/MinD/ParA nucleotide binding domain-containing protein</fullName>
    </recommendedName>
</protein>
<dbReference type="AlphaFoldDB" id="A0A511FS07"/>
<organism evidence="1 2">
    <name type="scientific">Acetobacter tropicalis</name>
    <dbReference type="NCBI Taxonomy" id="104102"/>
    <lineage>
        <taxon>Bacteria</taxon>
        <taxon>Pseudomonadati</taxon>
        <taxon>Pseudomonadota</taxon>
        <taxon>Alphaproteobacteria</taxon>
        <taxon>Acetobacterales</taxon>
        <taxon>Acetobacteraceae</taxon>
        <taxon>Acetobacter</taxon>
    </lineage>
</organism>